<dbReference type="Proteomes" id="UP001609219">
    <property type="component" value="Unassembled WGS sequence"/>
</dbReference>
<organism evidence="1 2">
    <name type="scientific">Antrihabitans spumae</name>
    <dbReference type="NCBI Taxonomy" id="3373370"/>
    <lineage>
        <taxon>Bacteria</taxon>
        <taxon>Bacillati</taxon>
        <taxon>Actinomycetota</taxon>
        <taxon>Actinomycetes</taxon>
        <taxon>Mycobacteriales</taxon>
        <taxon>Nocardiaceae</taxon>
        <taxon>Antrihabitans</taxon>
    </lineage>
</organism>
<reference evidence="1 2" key="1">
    <citation type="submission" date="2024-10" db="EMBL/GenBank/DDBJ databases">
        <authorList>
            <person name="Riesco R."/>
        </authorList>
    </citation>
    <scope>NUCLEOTIDE SEQUENCE [LARGE SCALE GENOMIC DNA]</scope>
    <source>
        <strain evidence="1 2">NCIMB 15450</strain>
    </source>
</reference>
<dbReference type="Gene3D" id="1.10.357.10">
    <property type="entry name" value="Tetracycline Repressor, domain 2"/>
    <property type="match status" value="1"/>
</dbReference>
<evidence type="ECO:0000313" key="2">
    <source>
        <dbReference type="Proteomes" id="UP001609219"/>
    </source>
</evidence>
<name>A0ABW7KF61_9NOCA</name>
<accession>A0ABW7KF61</accession>
<gene>
    <name evidence="1" type="ORF">ACHIRB_30510</name>
</gene>
<proteinExistence type="predicted"/>
<protein>
    <submittedName>
        <fullName evidence="1">WHG domain-containing protein</fullName>
    </submittedName>
</protein>
<dbReference type="RefSeq" id="WP_395127832.1">
    <property type="nucleotide sequence ID" value="NZ_JBIMSN010000165.1"/>
</dbReference>
<dbReference type="EMBL" id="JBIMSN010000165">
    <property type="protein sequence ID" value="MFH5232868.1"/>
    <property type="molecule type" value="Genomic_DNA"/>
</dbReference>
<sequence length="203" mass="22208">MRAIVARDIKRDIVSAMSKASDHYPTDDPAARLAASATMFRIWALANRAEFQMAFANPADSTCSIDTADEPLPEVGPAGASPAFADHFADLFIRLHSQGLPFEAPADDLESVQTRDPERMSADPFHVALGAEGLAPRRLFNLAWARLYGIVMVEVSGHIDEHLIRSGSVFTTLLRETFASLGLADRWDQIIKISRETASRASI</sequence>
<keyword evidence="2" id="KW-1185">Reference proteome</keyword>
<dbReference type="SUPFAM" id="SSF48498">
    <property type="entry name" value="Tetracyclin repressor-like, C-terminal domain"/>
    <property type="match status" value="1"/>
</dbReference>
<comment type="caution">
    <text evidence="1">The sequence shown here is derived from an EMBL/GenBank/DDBJ whole genome shotgun (WGS) entry which is preliminary data.</text>
</comment>
<dbReference type="InterPro" id="IPR036271">
    <property type="entry name" value="Tet_transcr_reg_TetR-rel_C_sf"/>
</dbReference>
<evidence type="ECO:0000313" key="1">
    <source>
        <dbReference type="EMBL" id="MFH5232868.1"/>
    </source>
</evidence>